<proteinExistence type="predicted"/>
<sequence length="99" mass="11803">MLKVPIDEAFRPEVGRYGGISTLPQTKLDLKFLLAQLNLEYCSIVWDPNYENKFEIIERIQNNFLRYLPYKKNGFYLDVSSLYAHLDEVFLLRFSLRSY</sequence>
<organism evidence="1 2">
    <name type="scientific">Araneus ventricosus</name>
    <name type="common">Orbweaver spider</name>
    <name type="synonym">Epeira ventricosa</name>
    <dbReference type="NCBI Taxonomy" id="182803"/>
    <lineage>
        <taxon>Eukaryota</taxon>
        <taxon>Metazoa</taxon>
        <taxon>Ecdysozoa</taxon>
        <taxon>Arthropoda</taxon>
        <taxon>Chelicerata</taxon>
        <taxon>Arachnida</taxon>
        <taxon>Araneae</taxon>
        <taxon>Araneomorphae</taxon>
        <taxon>Entelegynae</taxon>
        <taxon>Araneoidea</taxon>
        <taxon>Araneidae</taxon>
        <taxon>Araneus</taxon>
    </lineage>
</organism>
<name>A0A4Y2SLG3_ARAVE</name>
<comment type="caution">
    <text evidence="1">The sequence shown here is derived from an EMBL/GenBank/DDBJ whole genome shotgun (WGS) entry which is preliminary data.</text>
</comment>
<reference evidence="1 2" key="1">
    <citation type="journal article" date="2019" name="Sci. Rep.">
        <title>Orb-weaving spider Araneus ventricosus genome elucidates the spidroin gene catalogue.</title>
        <authorList>
            <person name="Kono N."/>
            <person name="Nakamura H."/>
            <person name="Ohtoshi R."/>
            <person name="Moran D.A.P."/>
            <person name="Shinohara A."/>
            <person name="Yoshida Y."/>
            <person name="Fujiwara M."/>
            <person name="Mori M."/>
            <person name="Tomita M."/>
            <person name="Arakawa K."/>
        </authorList>
    </citation>
    <scope>NUCLEOTIDE SEQUENCE [LARGE SCALE GENOMIC DNA]</scope>
</reference>
<evidence type="ECO:0000313" key="1">
    <source>
        <dbReference type="EMBL" id="GBN88593.1"/>
    </source>
</evidence>
<dbReference type="Proteomes" id="UP000499080">
    <property type="component" value="Unassembled WGS sequence"/>
</dbReference>
<dbReference type="EMBL" id="BGPR01022361">
    <property type="protein sequence ID" value="GBN88593.1"/>
    <property type="molecule type" value="Genomic_DNA"/>
</dbReference>
<evidence type="ECO:0000313" key="2">
    <source>
        <dbReference type="Proteomes" id="UP000499080"/>
    </source>
</evidence>
<keyword evidence="2" id="KW-1185">Reference proteome</keyword>
<protein>
    <submittedName>
        <fullName evidence="1">Uncharacterized protein</fullName>
    </submittedName>
</protein>
<dbReference type="AlphaFoldDB" id="A0A4Y2SLG3"/>
<accession>A0A4Y2SLG3</accession>
<gene>
    <name evidence="1" type="ORF">AVEN_201184_1</name>
</gene>